<evidence type="ECO:0008006" key="5">
    <source>
        <dbReference type="Google" id="ProtNLM"/>
    </source>
</evidence>
<organism evidence="3 4">
    <name type="scientific">Acanthopleuribacter pedis</name>
    <dbReference type="NCBI Taxonomy" id="442870"/>
    <lineage>
        <taxon>Bacteria</taxon>
        <taxon>Pseudomonadati</taxon>
        <taxon>Acidobacteriota</taxon>
        <taxon>Holophagae</taxon>
        <taxon>Acanthopleuribacterales</taxon>
        <taxon>Acanthopleuribacteraceae</taxon>
        <taxon>Acanthopleuribacter</taxon>
    </lineage>
</organism>
<accession>A0A8J7U543</accession>
<dbReference type="AlphaFoldDB" id="A0A8J7U543"/>
<evidence type="ECO:0000313" key="4">
    <source>
        <dbReference type="Proteomes" id="UP000664417"/>
    </source>
</evidence>
<dbReference type="Proteomes" id="UP000664417">
    <property type="component" value="Unassembled WGS sequence"/>
</dbReference>
<dbReference type="EMBL" id="JAFREP010000032">
    <property type="protein sequence ID" value="MBO1322143.1"/>
    <property type="molecule type" value="Genomic_DNA"/>
</dbReference>
<keyword evidence="4" id="KW-1185">Reference proteome</keyword>
<reference evidence="3" key="1">
    <citation type="submission" date="2021-03" db="EMBL/GenBank/DDBJ databases">
        <authorList>
            <person name="Wang G."/>
        </authorList>
    </citation>
    <scope>NUCLEOTIDE SEQUENCE</scope>
    <source>
        <strain evidence="3">KCTC 12899</strain>
    </source>
</reference>
<feature type="region of interest" description="Disordered" evidence="1">
    <location>
        <begin position="277"/>
        <end position="306"/>
    </location>
</feature>
<keyword evidence="2" id="KW-0812">Transmembrane</keyword>
<keyword evidence="2" id="KW-1133">Transmembrane helix</keyword>
<comment type="caution">
    <text evidence="3">The sequence shown here is derived from an EMBL/GenBank/DDBJ whole genome shotgun (WGS) entry which is preliminary data.</text>
</comment>
<keyword evidence="2" id="KW-0472">Membrane</keyword>
<name>A0A8J7U543_9BACT</name>
<sequence length="337" mass="37147">MRVFHRLVLTIPFLLVLGTWAMAEFTVTVRLEDGTNGGPGQADTLQLIQLQQGMTPVAAESEASGTVSLTFDGSFAAGQFLVQARKGQTVYTESLTDIQNELVITVFDNAETADTRAAIGSLALYVQHQNLDVGMFINVDNINKPPVTLVREGATFQWPLIPGYRGLEVSTRRGKMPLKQSPLFEGDKAGLSYPLRPGRTQIMARSNHAYNPSDATNIYRLPLLEDQKAMHILVMPASLELSGDGLTFVEVDKVNDLRLYEWKRLENQDVLELNLTGKAEPDPTAAGNNQTAETQREPGEKRTFKRLPNQLSHDRVLIVGSILGLLAVFACVGLMRR</sequence>
<protein>
    <recommendedName>
        <fullName evidence="5">Transmembrane protein</fullName>
    </recommendedName>
</protein>
<evidence type="ECO:0000313" key="3">
    <source>
        <dbReference type="EMBL" id="MBO1322143.1"/>
    </source>
</evidence>
<dbReference type="RefSeq" id="WP_207862116.1">
    <property type="nucleotide sequence ID" value="NZ_JAFREP010000032.1"/>
</dbReference>
<gene>
    <name evidence="3" type="ORF">J3U88_26950</name>
</gene>
<feature type="transmembrane region" description="Helical" evidence="2">
    <location>
        <begin position="316"/>
        <end position="335"/>
    </location>
</feature>
<evidence type="ECO:0000256" key="1">
    <source>
        <dbReference type="SAM" id="MobiDB-lite"/>
    </source>
</evidence>
<proteinExistence type="predicted"/>
<evidence type="ECO:0000256" key="2">
    <source>
        <dbReference type="SAM" id="Phobius"/>
    </source>
</evidence>